<dbReference type="Gene3D" id="3.30.390.30">
    <property type="match status" value="1"/>
</dbReference>
<reference evidence="8 9" key="1">
    <citation type="submission" date="2022-06" db="EMBL/GenBank/DDBJ databases">
        <title>Genomic Encyclopedia of Archaeal and Bacterial Type Strains, Phase II (KMG-II): from individual species to whole genera.</title>
        <authorList>
            <person name="Goeker M."/>
        </authorList>
    </citation>
    <scope>NUCLEOTIDE SEQUENCE [LARGE SCALE GENOMIC DNA]</scope>
    <source>
        <strain evidence="8 9">DSM 44693</strain>
    </source>
</reference>
<evidence type="ECO:0000256" key="3">
    <source>
        <dbReference type="ARBA" id="ARBA00022827"/>
    </source>
</evidence>
<dbReference type="Gene3D" id="3.50.50.60">
    <property type="entry name" value="FAD/NAD(P)-binding domain"/>
    <property type="match status" value="2"/>
</dbReference>
<evidence type="ECO:0000256" key="5">
    <source>
        <dbReference type="SAM" id="MobiDB-lite"/>
    </source>
</evidence>
<evidence type="ECO:0000259" key="6">
    <source>
        <dbReference type="Pfam" id="PF07992"/>
    </source>
</evidence>
<dbReference type="InterPro" id="IPR016156">
    <property type="entry name" value="FAD/NAD-linked_Rdtase_dimer_sf"/>
</dbReference>
<evidence type="ECO:0000313" key="9">
    <source>
        <dbReference type="Proteomes" id="UP001206895"/>
    </source>
</evidence>
<keyword evidence="2" id="KW-0285">Flavoprotein</keyword>
<dbReference type="InterPro" id="IPR050446">
    <property type="entry name" value="FAD-oxidoreductase/Apoptosis"/>
</dbReference>
<protein>
    <submittedName>
        <fullName evidence="8">NADPH-dependent 2,4-dienoyl-CoA reductase, sulfur reductase</fullName>
    </submittedName>
</protein>
<accession>A0ABT1HKS0</accession>
<dbReference type="PRINTS" id="PR00411">
    <property type="entry name" value="PNDRDTASEI"/>
</dbReference>
<name>A0ABT1HKS0_9NOCA</name>
<dbReference type="SUPFAM" id="SSF51905">
    <property type="entry name" value="FAD/NAD(P)-binding domain"/>
    <property type="match status" value="2"/>
</dbReference>
<dbReference type="SUPFAM" id="SSF55424">
    <property type="entry name" value="FAD/NAD-linked reductases, dimerisation (C-terminal) domain"/>
    <property type="match status" value="1"/>
</dbReference>
<dbReference type="InterPro" id="IPR036188">
    <property type="entry name" value="FAD/NAD-bd_sf"/>
</dbReference>
<comment type="caution">
    <text evidence="8">The sequence shown here is derived from an EMBL/GenBank/DDBJ whole genome shotgun (WGS) entry which is preliminary data.</text>
</comment>
<feature type="domain" description="FAD/NAD(P)-binding" evidence="6">
    <location>
        <begin position="2"/>
        <end position="304"/>
    </location>
</feature>
<dbReference type="Pfam" id="PF14759">
    <property type="entry name" value="Reductase_C"/>
    <property type="match status" value="1"/>
</dbReference>
<comment type="cofactor">
    <cofactor evidence="1">
        <name>FAD</name>
        <dbReference type="ChEBI" id="CHEBI:57692"/>
    </cofactor>
</comment>
<feature type="domain" description="Reductase C-terminal" evidence="7">
    <location>
        <begin position="323"/>
        <end position="391"/>
    </location>
</feature>
<evidence type="ECO:0000256" key="2">
    <source>
        <dbReference type="ARBA" id="ARBA00022630"/>
    </source>
</evidence>
<evidence type="ECO:0000256" key="1">
    <source>
        <dbReference type="ARBA" id="ARBA00001974"/>
    </source>
</evidence>
<evidence type="ECO:0000313" key="8">
    <source>
        <dbReference type="EMBL" id="MCP2178527.1"/>
    </source>
</evidence>
<keyword evidence="9" id="KW-1185">Reference proteome</keyword>
<keyword evidence="4" id="KW-0560">Oxidoreductase</keyword>
<dbReference type="PRINTS" id="PR00368">
    <property type="entry name" value="FADPNR"/>
</dbReference>
<dbReference type="InterPro" id="IPR023753">
    <property type="entry name" value="FAD/NAD-binding_dom"/>
</dbReference>
<evidence type="ECO:0000256" key="4">
    <source>
        <dbReference type="ARBA" id="ARBA00023002"/>
    </source>
</evidence>
<dbReference type="InterPro" id="IPR028202">
    <property type="entry name" value="Reductase_C"/>
</dbReference>
<keyword evidence="3" id="KW-0274">FAD</keyword>
<dbReference type="RefSeq" id="WP_253663417.1">
    <property type="nucleotide sequence ID" value="NZ_BAAAJQ010000003.1"/>
</dbReference>
<organism evidence="8 9">
    <name type="scientific">Williamsia maris</name>
    <dbReference type="NCBI Taxonomy" id="72806"/>
    <lineage>
        <taxon>Bacteria</taxon>
        <taxon>Bacillati</taxon>
        <taxon>Actinomycetota</taxon>
        <taxon>Actinomycetes</taxon>
        <taxon>Mycobacteriales</taxon>
        <taxon>Nocardiaceae</taxon>
        <taxon>Williamsia</taxon>
    </lineage>
</organism>
<dbReference type="PANTHER" id="PTHR43557">
    <property type="entry name" value="APOPTOSIS-INDUCING FACTOR 1"/>
    <property type="match status" value="1"/>
</dbReference>
<dbReference type="Pfam" id="PF07992">
    <property type="entry name" value="Pyr_redox_2"/>
    <property type="match status" value="1"/>
</dbReference>
<dbReference type="PANTHER" id="PTHR43557:SF2">
    <property type="entry name" value="RIESKE DOMAIN-CONTAINING PROTEIN-RELATED"/>
    <property type="match status" value="1"/>
</dbReference>
<feature type="region of interest" description="Disordered" evidence="5">
    <location>
        <begin position="46"/>
        <end position="65"/>
    </location>
</feature>
<sequence length="408" mass="42593">MITVVGASLAGLTAARELRSLGCDAPITLIGDEPWFPYDRPPLSKDALTDETVGSGSAPHAGATGLLTEGEDQNFSWQLGVRADGLESSSDGYRVHTCPEIDLPAADHLIVATGARPRSLIGDHLDGVHVLRTVDDTRAIRARLATARTVVIIGAGFIGAEIASTAVALGKHVTIVEAAAVPAANTLGPDIARWAATLHTRAGVHLITGAAVDTLVGDDHVRSVTLGDGTVLPADLVIIGIGSVPNTEWAAASGIAIDDGFVADADGATSMPDVYAIGDCARPLDERTGLHVRHQHWSAAVDQGRRVAHRIMGAPAPAVRSRYFWSDQYGHRIQVCGEIPVGLAPTVVEGDVAQDRFVAVFGDPAGPLAVAAVDSPRTFMRARKAMDAAAREAISVDRGRAAHVLEHQ</sequence>
<dbReference type="EMBL" id="JAMTCJ010000004">
    <property type="protein sequence ID" value="MCP2178527.1"/>
    <property type="molecule type" value="Genomic_DNA"/>
</dbReference>
<evidence type="ECO:0000259" key="7">
    <source>
        <dbReference type="Pfam" id="PF14759"/>
    </source>
</evidence>
<proteinExistence type="predicted"/>
<gene>
    <name evidence="8" type="ORF">LX13_004368</name>
</gene>
<dbReference type="Proteomes" id="UP001206895">
    <property type="component" value="Unassembled WGS sequence"/>
</dbReference>